<dbReference type="InterPro" id="IPR008269">
    <property type="entry name" value="Lon_proteolytic"/>
</dbReference>
<evidence type="ECO:0000256" key="1">
    <source>
        <dbReference type="PROSITE-ProRule" id="PRU01122"/>
    </source>
</evidence>
<dbReference type="EMBL" id="BAAAUV010000002">
    <property type="protein sequence ID" value="GAA3198756.1"/>
    <property type="molecule type" value="Genomic_DNA"/>
</dbReference>
<evidence type="ECO:0000313" key="6">
    <source>
        <dbReference type="Proteomes" id="UP001501237"/>
    </source>
</evidence>
<accession>A0ABP6Q1U3</accession>
<evidence type="ECO:0000256" key="2">
    <source>
        <dbReference type="SAM" id="MobiDB-lite"/>
    </source>
</evidence>
<dbReference type="Pfam" id="PF05362">
    <property type="entry name" value="Lon_C"/>
    <property type="match status" value="1"/>
</dbReference>
<keyword evidence="3" id="KW-0812">Transmembrane</keyword>
<dbReference type="SUPFAM" id="SSF54211">
    <property type="entry name" value="Ribosomal protein S5 domain 2-like"/>
    <property type="match status" value="1"/>
</dbReference>
<feature type="region of interest" description="Disordered" evidence="2">
    <location>
        <begin position="1"/>
        <end position="24"/>
    </location>
</feature>
<keyword evidence="3" id="KW-0472">Membrane</keyword>
<dbReference type="EC" id="3.4.21.53" evidence="1"/>
<keyword evidence="1" id="KW-0720">Serine protease</keyword>
<keyword evidence="3" id="KW-1133">Transmembrane helix</keyword>
<dbReference type="InterPro" id="IPR036034">
    <property type="entry name" value="PDZ_sf"/>
</dbReference>
<dbReference type="Proteomes" id="UP001501237">
    <property type="component" value="Unassembled WGS sequence"/>
</dbReference>
<comment type="similarity">
    <text evidence="1">Belongs to the peptidase S16 family.</text>
</comment>
<protein>
    <recommendedName>
        <fullName evidence="1">endopeptidase La</fullName>
        <ecNumber evidence="1">3.4.21.53</ecNumber>
    </recommendedName>
</protein>
<dbReference type="SUPFAM" id="SSF50156">
    <property type="entry name" value="PDZ domain-like"/>
    <property type="match status" value="1"/>
</dbReference>
<proteinExistence type="inferred from homology"/>
<feature type="domain" description="Lon proteolytic" evidence="4">
    <location>
        <begin position="265"/>
        <end position="366"/>
    </location>
</feature>
<evidence type="ECO:0000256" key="3">
    <source>
        <dbReference type="SAM" id="Phobius"/>
    </source>
</evidence>
<feature type="transmembrane region" description="Helical" evidence="3">
    <location>
        <begin position="29"/>
        <end position="53"/>
    </location>
</feature>
<organism evidence="5 6">
    <name type="scientific">Actinocorallia longicatena</name>
    <dbReference type="NCBI Taxonomy" id="111803"/>
    <lineage>
        <taxon>Bacteria</taxon>
        <taxon>Bacillati</taxon>
        <taxon>Actinomycetota</taxon>
        <taxon>Actinomycetes</taxon>
        <taxon>Streptosporangiales</taxon>
        <taxon>Thermomonosporaceae</taxon>
        <taxon>Actinocorallia</taxon>
    </lineage>
</organism>
<dbReference type="InterPro" id="IPR014721">
    <property type="entry name" value="Ribsml_uS5_D2-typ_fold_subgr"/>
</dbReference>
<dbReference type="InterPro" id="IPR020568">
    <property type="entry name" value="Ribosomal_Su5_D2-typ_SF"/>
</dbReference>
<keyword evidence="1" id="KW-0645">Protease</keyword>
<comment type="caution">
    <text evidence="5">The sequence shown here is derived from an EMBL/GenBank/DDBJ whole genome shotgun (WGS) entry which is preliminary data.</text>
</comment>
<evidence type="ECO:0000313" key="5">
    <source>
        <dbReference type="EMBL" id="GAA3198756.1"/>
    </source>
</evidence>
<dbReference type="Gene3D" id="3.30.230.10">
    <property type="match status" value="1"/>
</dbReference>
<dbReference type="Pfam" id="PF13180">
    <property type="entry name" value="PDZ_2"/>
    <property type="match status" value="1"/>
</dbReference>
<feature type="active site" evidence="1">
    <location>
        <position position="273"/>
    </location>
</feature>
<gene>
    <name evidence="5" type="ORF">GCM10010468_10690</name>
</gene>
<reference evidence="6" key="1">
    <citation type="journal article" date="2019" name="Int. J. Syst. Evol. Microbiol.">
        <title>The Global Catalogue of Microorganisms (GCM) 10K type strain sequencing project: providing services to taxonomists for standard genome sequencing and annotation.</title>
        <authorList>
            <consortium name="The Broad Institute Genomics Platform"/>
            <consortium name="The Broad Institute Genome Sequencing Center for Infectious Disease"/>
            <person name="Wu L."/>
            <person name="Ma J."/>
        </authorList>
    </citation>
    <scope>NUCLEOTIDE SEQUENCE [LARGE SCALE GENOMIC DNA]</scope>
    <source>
        <strain evidence="6">JCM 9377</strain>
    </source>
</reference>
<comment type="catalytic activity">
    <reaction evidence="1">
        <text>Hydrolysis of proteins in presence of ATP.</text>
        <dbReference type="EC" id="3.4.21.53"/>
    </reaction>
</comment>
<feature type="active site" evidence="1">
    <location>
        <position position="318"/>
    </location>
</feature>
<evidence type="ECO:0000259" key="4">
    <source>
        <dbReference type="PROSITE" id="PS51786"/>
    </source>
</evidence>
<name>A0ABP6Q1U3_9ACTN</name>
<dbReference type="Gene3D" id="2.30.42.10">
    <property type="match status" value="1"/>
</dbReference>
<keyword evidence="6" id="KW-1185">Reference proteome</keyword>
<keyword evidence="1" id="KW-0378">Hydrolase</keyword>
<dbReference type="PROSITE" id="PS51786">
    <property type="entry name" value="LON_PROTEOLYTIC"/>
    <property type="match status" value="1"/>
</dbReference>
<dbReference type="RefSeq" id="WP_344822758.1">
    <property type="nucleotide sequence ID" value="NZ_BAAAUV010000002.1"/>
</dbReference>
<dbReference type="InterPro" id="IPR001478">
    <property type="entry name" value="PDZ"/>
</dbReference>
<sequence length="378" mass="39497">MVTEIPTSSNPENPENPEGKTGRLPHRRALTLSVTSVLILVLALIASIMHVPYVSLRPGPTMNTLGVGEDKKPLITITGHPTFPDDGHLNFTTVAYTGGPQNPLDLFGALRDWFNPDRAVVPQETIFPKNETVEQVEQENVAQMVDSQQTAVAAALTQLNRKNGEKTELKTVAAVASVQPGLPSDGKLKPNDVIVSVNGVKIVEAGDVVKTLASKKPGDKATVVIERDGKEQTFDLTMAQGKDGRAVIGITPGVKYVFPFEVKISVGDIGGPSAGLMFSLGIYDLLTPGSLTGGRFIAGTGTIDVAGKVGPIGGIPQKMIAAKKAGAVMFLVPPGNCAEALGAAPKGLRLVKAETLDSAVTSLEKGAAATDLPRCTAE</sequence>